<keyword evidence="3" id="KW-0547">Nucleotide-binding</keyword>
<dbReference type="PANTHER" id="PTHR10953:SF102">
    <property type="entry name" value="ADENYLYLTRANSFERASE AND SULFURTRANSFERASE MOCS3"/>
    <property type="match status" value="1"/>
</dbReference>
<evidence type="ECO:0000256" key="7">
    <source>
        <dbReference type="ARBA" id="ARBA00063809"/>
    </source>
</evidence>
<evidence type="ECO:0000256" key="11">
    <source>
        <dbReference type="ARBA" id="ARBA00075328"/>
    </source>
</evidence>
<evidence type="ECO:0000256" key="10">
    <source>
        <dbReference type="ARBA" id="ARBA00075110"/>
    </source>
</evidence>
<keyword evidence="13" id="KW-1133">Transmembrane helix</keyword>
<dbReference type="GO" id="GO:0008146">
    <property type="term" value="F:sulfotransferase activity"/>
    <property type="evidence" value="ECO:0007669"/>
    <property type="project" value="TreeGrafter"/>
</dbReference>
<dbReference type="RefSeq" id="WP_133395895.1">
    <property type="nucleotide sequence ID" value="NZ_SNAA01000003.1"/>
</dbReference>
<protein>
    <recommendedName>
        <fullName evidence="9">Molybdopterin-synthase adenylyltransferase</fullName>
        <ecNumber evidence="8">2.7.7.80</ecNumber>
    </recommendedName>
    <alternativeName>
        <fullName evidence="12">MoaD protein adenylase</fullName>
    </alternativeName>
    <alternativeName>
        <fullName evidence="10">Molybdopterin-converting factor subunit 1 adenylase</fullName>
    </alternativeName>
    <alternativeName>
        <fullName evidence="11">Sulfur carrier protein MoaD adenylyltransferase</fullName>
    </alternativeName>
</protein>
<evidence type="ECO:0000256" key="2">
    <source>
        <dbReference type="ARBA" id="ARBA00022679"/>
    </source>
</evidence>
<evidence type="ECO:0000256" key="1">
    <source>
        <dbReference type="ARBA" id="ARBA00009919"/>
    </source>
</evidence>
<dbReference type="Proteomes" id="UP000295701">
    <property type="component" value="Unassembled WGS sequence"/>
</dbReference>
<keyword evidence="16" id="KW-1185">Reference proteome</keyword>
<feature type="transmembrane region" description="Helical" evidence="13">
    <location>
        <begin position="128"/>
        <end position="155"/>
    </location>
</feature>
<dbReference type="NCBIfam" id="NF004281">
    <property type="entry name" value="PRK05690.1"/>
    <property type="match status" value="1"/>
</dbReference>
<feature type="domain" description="THIF-type NAD/FAD binding fold" evidence="14">
    <location>
        <begin position="106"/>
        <end position="342"/>
    </location>
</feature>
<dbReference type="InterPro" id="IPR000594">
    <property type="entry name" value="ThiF_NAD_FAD-bd"/>
</dbReference>
<evidence type="ECO:0000259" key="14">
    <source>
        <dbReference type="Pfam" id="PF00899"/>
    </source>
</evidence>
<dbReference type="EMBL" id="SNAA01000003">
    <property type="protein sequence ID" value="TDL81946.1"/>
    <property type="molecule type" value="Genomic_DNA"/>
</dbReference>
<reference evidence="15 16" key="1">
    <citation type="submission" date="2019-03" db="EMBL/GenBank/DDBJ databases">
        <title>Primorskyibacter sp. SS33 isolated from sediments.</title>
        <authorList>
            <person name="Xunke S."/>
        </authorList>
    </citation>
    <scope>NUCLEOTIDE SEQUENCE [LARGE SCALE GENOMIC DNA]</scope>
    <source>
        <strain evidence="15 16">SS33</strain>
    </source>
</reference>
<gene>
    <name evidence="15" type="primary">moeB</name>
    <name evidence="15" type="ORF">E2L08_04645</name>
</gene>
<keyword evidence="13" id="KW-0472">Membrane</keyword>
<dbReference type="OrthoDB" id="9804286at2"/>
<comment type="subunit">
    <text evidence="7">Homodimer. Forms a stable heterotetrameric complex of 2 MoeB and 2 MoaD during adenylation of MoaD.</text>
</comment>
<dbReference type="CDD" id="cd00757">
    <property type="entry name" value="ThiF_MoeB_HesA_family"/>
    <property type="match status" value="1"/>
</dbReference>
<evidence type="ECO:0000256" key="8">
    <source>
        <dbReference type="ARBA" id="ARBA00066884"/>
    </source>
</evidence>
<dbReference type="AlphaFoldDB" id="A0A4R6AJM8"/>
<dbReference type="InterPro" id="IPR035985">
    <property type="entry name" value="Ubiquitin-activating_enz"/>
</dbReference>
<dbReference type="GO" id="GO:0008641">
    <property type="term" value="F:ubiquitin-like modifier activating enzyme activity"/>
    <property type="evidence" value="ECO:0007669"/>
    <property type="project" value="InterPro"/>
</dbReference>
<keyword evidence="13" id="KW-0812">Transmembrane</keyword>
<evidence type="ECO:0000256" key="12">
    <source>
        <dbReference type="ARBA" id="ARBA00078531"/>
    </source>
</evidence>
<dbReference type="FunFam" id="3.40.50.720:FF:000033">
    <property type="entry name" value="Adenylyltransferase and sulfurtransferase MOCS3"/>
    <property type="match status" value="1"/>
</dbReference>
<evidence type="ECO:0000256" key="5">
    <source>
        <dbReference type="ARBA" id="ARBA00052218"/>
    </source>
</evidence>
<organism evidence="15 16">
    <name type="scientific">Palleronia sediminis</name>
    <dbReference type="NCBI Taxonomy" id="2547833"/>
    <lineage>
        <taxon>Bacteria</taxon>
        <taxon>Pseudomonadati</taxon>
        <taxon>Pseudomonadota</taxon>
        <taxon>Alphaproteobacteria</taxon>
        <taxon>Rhodobacterales</taxon>
        <taxon>Roseobacteraceae</taxon>
        <taxon>Palleronia</taxon>
    </lineage>
</organism>
<comment type="function">
    <text evidence="6">Catalyzes the adenylation by ATP of the carboxyl group of the C-terminal glycine of sulfur carrier protein MoaD.</text>
</comment>
<evidence type="ECO:0000256" key="6">
    <source>
        <dbReference type="ARBA" id="ARBA00055169"/>
    </source>
</evidence>
<sequence>MLLVLILAAGVWFAGGKLGWPAQARAIALGLLYVVVVALNVVLPPGTPLREALGGSPGEWLVLGALGLLVAAYRVGLDRLRARVRPENRPPETRPGEFAPGELDRYARHVILREIGGPGQKRLKQARVLVVGAGGLGAPSMLYLAAAGVGTIGVIDDDTVELTNLQRQVIHRDASVGLPKVFSAERAMRELNPNVTVRPYHRRLTDEIAADLVADYDLVLDGCDDLDTRYRVNRACTARGVPLISGALSQWEGQLSVFAPADGTPCYACVFPDRPAAGMNQTCAEAGVLGPLPGILGTMMAAEAVKELTGAGTTLRGRLAIHDALHADHRVMRIAPRPGCPVCGGGAPGDACSARRDEVV</sequence>
<evidence type="ECO:0000313" key="16">
    <source>
        <dbReference type="Proteomes" id="UP000295701"/>
    </source>
</evidence>
<feature type="transmembrane region" description="Helical" evidence="13">
    <location>
        <begin position="60"/>
        <end position="77"/>
    </location>
</feature>
<accession>A0A4R6AJM8</accession>
<dbReference type="PANTHER" id="PTHR10953">
    <property type="entry name" value="UBIQUITIN-ACTIVATING ENZYME E1"/>
    <property type="match status" value="1"/>
</dbReference>
<dbReference type="GO" id="GO:0061605">
    <property type="term" value="F:molybdopterin-synthase adenylyltransferase activity"/>
    <property type="evidence" value="ECO:0007669"/>
    <property type="project" value="UniProtKB-EC"/>
</dbReference>
<evidence type="ECO:0000256" key="3">
    <source>
        <dbReference type="ARBA" id="ARBA00022741"/>
    </source>
</evidence>
<dbReference type="EC" id="2.7.7.80" evidence="8"/>
<proteinExistence type="inferred from homology"/>
<comment type="similarity">
    <text evidence="1">Belongs to the HesA/MoeB/ThiF family.</text>
</comment>
<evidence type="ECO:0000256" key="9">
    <source>
        <dbReference type="ARBA" id="ARBA00073635"/>
    </source>
</evidence>
<keyword evidence="4" id="KW-0067">ATP-binding</keyword>
<keyword evidence="2 15" id="KW-0808">Transferase</keyword>
<evidence type="ECO:0000256" key="13">
    <source>
        <dbReference type="SAM" id="Phobius"/>
    </source>
</evidence>
<dbReference type="GO" id="GO:0005829">
    <property type="term" value="C:cytosol"/>
    <property type="evidence" value="ECO:0007669"/>
    <property type="project" value="TreeGrafter"/>
</dbReference>
<comment type="catalytic activity">
    <reaction evidence="5">
        <text>[molybdopterin-synthase sulfur-carrier protein]-C-terminal Gly-Gly + ATP + H(+) = [molybdopterin-synthase sulfur-carrier protein]-C-terminal Gly-Gly-AMP + diphosphate</text>
        <dbReference type="Rhea" id="RHEA:43616"/>
        <dbReference type="Rhea" id="RHEA-COMP:12159"/>
        <dbReference type="Rhea" id="RHEA-COMP:12202"/>
        <dbReference type="ChEBI" id="CHEBI:15378"/>
        <dbReference type="ChEBI" id="CHEBI:30616"/>
        <dbReference type="ChEBI" id="CHEBI:33019"/>
        <dbReference type="ChEBI" id="CHEBI:90618"/>
        <dbReference type="ChEBI" id="CHEBI:90778"/>
        <dbReference type="EC" id="2.7.7.80"/>
    </reaction>
</comment>
<dbReference type="GO" id="GO:0005524">
    <property type="term" value="F:ATP binding"/>
    <property type="evidence" value="ECO:0007669"/>
    <property type="project" value="UniProtKB-KW"/>
</dbReference>
<dbReference type="SUPFAM" id="SSF69572">
    <property type="entry name" value="Activating enzymes of the ubiquitin-like proteins"/>
    <property type="match status" value="1"/>
</dbReference>
<evidence type="ECO:0000313" key="15">
    <source>
        <dbReference type="EMBL" id="TDL81946.1"/>
    </source>
</evidence>
<dbReference type="GO" id="GO:0004792">
    <property type="term" value="F:thiosulfate-cyanide sulfurtransferase activity"/>
    <property type="evidence" value="ECO:0007669"/>
    <property type="project" value="TreeGrafter"/>
</dbReference>
<keyword evidence="15" id="KW-0548">Nucleotidyltransferase</keyword>
<comment type="caution">
    <text evidence="15">The sequence shown here is derived from an EMBL/GenBank/DDBJ whole genome shotgun (WGS) entry which is preliminary data.</text>
</comment>
<dbReference type="Pfam" id="PF00899">
    <property type="entry name" value="ThiF"/>
    <property type="match status" value="1"/>
</dbReference>
<dbReference type="InterPro" id="IPR045886">
    <property type="entry name" value="ThiF/MoeB/HesA"/>
</dbReference>
<dbReference type="Gene3D" id="3.40.50.720">
    <property type="entry name" value="NAD(P)-binding Rossmann-like Domain"/>
    <property type="match status" value="1"/>
</dbReference>
<evidence type="ECO:0000256" key="4">
    <source>
        <dbReference type="ARBA" id="ARBA00022840"/>
    </source>
</evidence>
<name>A0A4R6AJM8_9RHOB</name>